<keyword evidence="3" id="KW-0997">Cell inner membrane</keyword>
<evidence type="ECO:0000313" key="16">
    <source>
        <dbReference type="Proteomes" id="UP000663508"/>
    </source>
</evidence>
<keyword evidence="7 12" id="KW-0406">Ion transport</keyword>
<comment type="similarity">
    <text evidence="10 12">Belongs to the fluoride channel Fluc/FEX (TC 1.A.43) family.</text>
</comment>
<reference evidence="14 15" key="1">
    <citation type="submission" date="2014-11" db="EMBL/GenBank/DDBJ databases">
        <title>Comparative genomics of Methylobacterium species.</title>
        <authorList>
            <person name="Chaudhry V."/>
            <person name="Patil P.B."/>
        </authorList>
    </citation>
    <scope>NUCLEOTIDE SEQUENCE [LARGE SCALE GENOMIC DNA]</scope>
    <source>
        <strain evidence="14 15">SE3.6</strain>
    </source>
</reference>
<dbReference type="Proteomes" id="UP000036471">
    <property type="component" value="Unassembled WGS sequence"/>
</dbReference>
<proteinExistence type="inferred from homology"/>
<evidence type="ECO:0000256" key="4">
    <source>
        <dbReference type="ARBA" id="ARBA00022692"/>
    </source>
</evidence>
<dbReference type="GO" id="GO:0140114">
    <property type="term" value="P:cellular detoxification of fluoride"/>
    <property type="evidence" value="ECO:0007669"/>
    <property type="project" value="UniProtKB-UniRule"/>
</dbReference>
<dbReference type="GO" id="GO:0005886">
    <property type="term" value="C:plasma membrane"/>
    <property type="evidence" value="ECO:0007669"/>
    <property type="project" value="UniProtKB-SubCell"/>
</dbReference>
<evidence type="ECO:0000256" key="2">
    <source>
        <dbReference type="ARBA" id="ARBA00022475"/>
    </source>
</evidence>
<feature type="transmembrane region" description="Helical" evidence="12">
    <location>
        <begin position="65"/>
        <end position="89"/>
    </location>
</feature>
<protein>
    <recommendedName>
        <fullName evidence="12">Fluoride-specific ion channel FluC</fullName>
    </recommendedName>
</protein>
<dbReference type="NCBIfam" id="TIGR00494">
    <property type="entry name" value="crcB"/>
    <property type="match status" value="1"/>
</dbReference>
<keyword evidence="4 12" id="KW-0812">Transmembrane</keyword>
<evidence type="ECO:0000256" key="10">
    <source>
        <dbReference type="ARBA" id="ARBA00035120"/>
    </source>
</evidence>
<dbReference type="EMBL" id="AP024145">
    <property type="protein sequence ID" value="BCM83235.1"/>
    <property type="molecule type" value="Genomic_DNA"/>
</dbReference>
<keyword evidence="2 12" id="KW-1003">Cell membrane</keyword>
<evidence type="ECO:0000313" key="15">
    <source>
        <dbReference type="Proteomes" id="UP000036471"/>
    </source>
</evidence>
<dbReference type="RefSeq" id="WP_048430068.1">
    <property type="nucleotide sequence ID" value="NZ_AP024145.1"/>
</dbReference>
<sequence>MSYLVVFLGAGLGGALRHGVNLWAARAGSGFPFGTMVINVVGSIMMGVLTGWFAARGGGPQALRLFLTTGVLGGFTTFSTFSLEAFLLWERGAHGAALAYVAVSVAAGIAGVAVSLLVLRQLA</sequence>
<evidence type="ECO:0000313" key="14">
    <source>
        <dbReference type="EMBL" id="KMO12342.1"/>
    </source>
</evidence>
<evidence type="ECO:0000256" key="6">
    <source>
        <dbReference type="ARBA" id="ARBA00023053"/>
    </source>
</evidence>
<comment type="function">
    <text evidence="12">Fluoride-specific ion channel. Important for reducing fluoride concentration in the cell, thus reducing its toxicity.</text>
</comment>
<name>A0A0J6QYH9_9HYPH</name>
<feature type="binding site" evidence="12">
    <location>
        <position position="73"/>
    </location>
    <ligand>
        <name>Na(+)</name>
        <dbReference type="ChEBI" id="CHEBI:29101"/>
        <note>structural</note>
    </ligand>
</feature>
<accession>A0A0J6QYH9</accession>
<feature type="binding site" evidence="12">
    <location>
        <position position="76"/>
    </location>
    <ligand>
        <name>Na(+)</name>
        <dbReference type="ChEBI" id="CHEBI:29101"/>
        <note>structural</note>
    </ligand>
</feature>
<evidence type="ECO:0000256" key="12">
    <source>
        <dbReference type="HAMAP-Rule" id="MF_00454"/>
    </source>
</evidence>
<dbReference type="GO" id="GO:0046872">
    <property type="term" value="F:metal ion binding"/>
    <property type="evidence" value="ECO:0007669"/>
    <property type="project" value="UniProtKB-KW"/>
</dbReference>
<evidence type="ECO:0000256" key="9">
    <source>
        <dbReference type="ARBA" id="ARBA00023303"/>
    </source>
</evidence>
<evidence type="ECO:0000256" key="11">
    <source>
        <dbReference type="ARBA" id="ARBA00035585"/>
    </source>
</evidence>
<keyword evidence="6 12" id="KW-0915">Sodium</keyword>
<dbReference type="PANTHER" id="PTHR28259">
    <property type="entry name" value="FLUORIDE EXPORT PROTEIN 1-RELATED"/>
    <property type="match status" value="1"/>
</dbReference>
<comment type="catalytic activity">
    <reaction evidence="11">
        <text>fluoride(in) = fluoride(out)</text>
        <dbReference type="Rhea" id="RHEA:76159"/>
        <dbReference type="ChEBI" id="CHEBI:17051"/>
    </reaction>
    <physiologicalReaction direction="left-to-right" evidence="11">
        <dbReference type="Rhea" id="RHEA:76160"/>
    </physiologicalReaction>
</comment>
<organism evidence="13 16">
    <name type="scientific">Methylobacterium indicum</name>
    <dbReference type="NCBI Taxonomy" id="1775910"/>
    <lineage>
        <taxon>Bacteria</taxon>
        <taxon>Pseudomonadati</taxon>
        <taxon>Pseudomonadota</taxon>
        <taxon>Alphaproteobacteria</taxon>
        <taxon>Hyphomicrobiales</taxon>
        <taxon>Methylobacteriaceae</taxon>
        <taxon>Methylobacterium</taxon>
    </lineage>
</organism>
<dbReference type="AlphaFoldDB" id="A0A0J6QYH9"/>
<evidence type="ECO:0000256" key="5">
    <source>
        <dbReference type="ARBA" id="ARBA00022989"/>
    </source>
</evidence>
<keyword evidence="15" id="KW-1185">Reference proteome</keyword>
<dbReference type="GO" id="GO:0062054">
    <property type="term" value="F:fluoride channel activity"/>
    <property type="evidence" value="ECO:0007669"/>
    <property type="project" value="UniProtKB-UniRule"/>
</dbReference>
<accession>A0A147FES9</accession>
<keyword evidence="12" id="KW-0479">Metal-binding</keyword>
<comment type="subcellular location">
    <subcellularLocation>
        <location evidence="1 12">Cell membrane</location>
        <topology evidence="1 12">Multi-pass membrane protein</topology>
    </subcellularLocation>
</comment>
<keyword evidence="5 12" id="KW-1133">Transmembrane helix</keyword>
<dbReference type="Proteomes" id="UP000663508">
    <property type="component" value="Chromosome"/>
</dbReference>
<dbReference type="Pfam" id="PF02537">
    <property type="entry name" value="CRCB"/>
    <property type="match status" value="1"/>
</dbReference>
<keyword evidence="12" id="KW-0813">Transport</keyword>
<feature type="transmembrane region" description="Helical" evidence="12">
    <location>
        <begin position="33"/>
        <end position="53"/>
    </location>
</feature>
<evidence type="ECO:0000256" key="1">
    <source>
        <dbReference type="ARBA" id="ARBA00004651"/>
    </source>
</evidence>
<reference evidence="13" key="2">
    <citation type="submission" date="2020-11" db="EMBL/GenBank/DDBJ databases">
        <title>Complete genome sequence of a novel pathogenic Methylobacterium strain isolated from rice in Vietnam.</title>
        <authorList>
            <person name="Lai K."/>
            <person name="Okazaki S."/>
            <person name="Higashi K."/>
            <person name="Mori H."/>
            <person name="Toyoda A."/>
            <person name="Kurokawa K."/>
        </authorList>
    </citation>
    <scope>NUCLEOTIDE SEQUENCE</scope>
    <source>
        <strain evidence="13">VL1</strain>
    </source>
</reference>
<keyword evidence="8 12" id="KW-0472">Membrane</keyword>
<evidence type="ECO:0000256" key="3">
    <source>
        <dbReference type="ARBA" id="ARBA00022519"/>
    </source>
</evidence>
<dbReference type="InterPro" id="IPR003691">
    <property type="entry name" value="FluC"/>
</dbReference>
<dbReference type="PANTHER" id="PTHR28259:SF1">
    <property type="entry name" value="FLUORIDE EXPORT PROTEIN 1-RELATED"/>
    <property type="match status" value="1"/>
</dbReference>
<comment type="activity regulation">
    <text evidence="12">Na(+) is not transported, but it plays an essential structural role and its presence is essential for fluoride channel function.</text>
</comment>
<evidence type="ECO:0000256" key="7">
    <source>
        <dbReference type="ARBA" id="ARBA00023065"/>
    </source>
</evidence>
<dbReference type="OrthoDB" id="9806299at2"/>
<dbReference type="NCBIfam" id="NF010794">
    <property type="entry name" value="PRK14198.1"/>
    <property type="match status" value="1"/>
</dbReference>
<dbReference type="KEGG" id="mind:mvi_16960"/>
<keyword evidence="9 12" id="KW-0407">Ion channel</keyword>
<feature type="transmembrane region" description="Helical" evidence="12">
    <location>
        <begin position="95"/>
        <end position="119"/>
    </location>
</feature>
<evidence type="ECO:0000313" key="13">
    <source>
        <dbReference type="EMBL" id="BCM83235.1"/>
    </source>
</evidence>
<dbReference type="HAMAP" id="MF_00454">
    <property type="entry name" value="FluC"/>
    <property type="match status" value="1"/>
</dbReference>
<gene>
    <name evidence="12 13" type="primary">crcB</name>
    <name evidence="12" type="synonym">fluC</name>
    <name evidence="13" type="ORF">mvi_16960</name>
    <name evidence="14" type="ORF">QR79_28500</name>
</gene>
<evidence type="ECO:0000256" key="8">
    <source>
        <dbReference type="ARBA" id="ARBA00023136"/>
    </source>
</evidence>
<dbReference type="EMBL" id="JTHG01000355">
    <property type="protein sequence ID" value="KMO12342.1"/>
    <property type="molecule type" value="Genomic_DNA"/>
</dbReference>